<dbReference type="EMBL" id="BKAU01000005">
    <property type="protein sequence ID" value="GEP97994.1"/>
    <property type="molecule type" value="Genomic_DNA"/>
</dbReference>
<dbReference type="CDD" id="cd00090">
    <property type="entry name" value="HTH_ARSR"/>
    <property type="match status" value="1"/>
</dbReference>
<reference evidence="2 3" key="1">
    <citation type="submission" date="2019-07" db="EMBL/GenBank/DDBJ databases">
        <title>Whole genome shotgun sequence of Chitinophaga cymbidii NBRC 109752.</title>
        <authorList>
            <person name="Hosoyama A."/>
            <person name="Uohara A."/>
            <person name="Ohji S."/>
            <person name="Ichikawa N."/>
        </authorList>
    </citation>
    <scope>NUCLEOTIDE SEQUENCE [LARGE SCALE GENOMIC DNA]</scope>
    <source>
        <strain evidence="2 3">NBRC 109752</strain>
    </source>
</reference>
<keyword evidence="2" id="KW-0067">ATP-binding</keyword>
<proteinExistence type="predicted"/>
<dbReference type="GO" id="GO:0004386">
    <property type="term" value="F:helicase activity"/>
    <property type="evidence" value="ECO:0007669"/>
    <property type="project" value="UniProtKB-KW"/>
</dbReference>
<dbReference type="PANTHER" id="PTHR30595:SF6">
    <property type="entry name" value="SCHLAFEN ALBA-2 DOMAIN-CONTAINING PROTEIN"/>
    <property type="match status" value="1"/>
</dbReference>
<protein>
    <submittedName>
        <fullName evidence="2">ATP-dependent DNA helicase RecG</fullName>
    </submittedName>
</protein>
<keyword evidence="2" id="KW-0378">Hydrolase</keyword>
<dbReference type="InterPro" id="IPR007421">
    <property type="entry name" value="Schlafen_AlbA_2_dom"/>
</dbReference>
<dbReference type="Gene3D" id="1.10.10.10">
    <property type="entry name" value="Winged helix-like DNA-binding domain superfamily/Winged helix DNA-binding domain"/>
    <property type="match status" value="1"/>
</dbReference>
<evidence type="ECO:0000313" key="2">
    <source>
        <dbReference type="EMBL" id="GEP97994.1"/>
    </source>
</evidence>
<dbReference type="InterPro" id="IPR011991">
    <property type="entry name" value="ArsR-like_HTH"/>
</dbReference>
<keyword evidence="3" id="KW-1185">Reference proteome</keyword>
<dbReference type="Pfam" id="PF04326">
    <property type="entry name" value="SLFN_AlbA_2"/>
    <property type="match status" value="1"/>
</dbReference>
<evidence type="ECO:0000313" key="3">
    <source>
        <dbReference type="Proteomes" id="UP000321436"/>
    </source>
</evidence>
<feature type="domain" description="Schlafen AlbA-2" evidence="1">
    <location>
        <begin position="14"/>
        <end position="124"/>
    </location>
</feature>
<keyword evidence="2" id="KW-0347">Helicase</keyword>
<organism evidence="2 3">
    <name type="scientific">Chitinophaga cymbidii</name>
    <dbReference type="NCBI Taxonomy" id="1096750"/>
    <lineage>
        <taxon>Bacteria</taxon>
        <taxon>Pseudomonadati</taxon>
        <taxon>Bacteroidota</taxon>
        <taxon>Chitinophagia</taxon>
        <taxon>Chitinophagales</taxon>
        <taxon>Chitinophagaceae</taxon>
        <taxon>Chitinophaga</taxon>
    </lineage>
</organism>
<comment type="caution">
    <text evidence="2">The sequence shown here is derived from an EMBL/GenBank/DDBJ whole genome shotgun (WGS) entry which is preliminary data.</text>
</comment>
<gene>
    <name evidence="2" type="ORF">CCY01nite_42540</name>
</gene>
<dbReference type="InterPro" id="IPR038475">
    <property type="entry name" value="RecG_C_sf"/>
</dbReference>
<dbReference type="PANTHER" id="PTHR30595">
    <property type="entry name" value="GLPR-RELATED TRANSCRIPTIONAL REPRESSOR"/>
    <property type="match status" value="1"/>
</dbReference>
<evidence type="ECO:0000259" key="1">
    <source>
        <dbReference type="Pfam" id="PF04326"/>
    </source>
</evidence>
<dbReference type="InterPro" id="IPR036390">
    <property type="entry name" value="WH_DNA-bd_sf"/>
</dbReference>
<dbReference type="OrthoDB" id="9807907at2"/>
<dbReference type="GO" id="GO:0006355">
    <property type="term" value="P:regulation of DNA-templated transcription"/>
    <property type="evidence" value="ECO:0007669"/>
    <property type="project" value="UniProtKB-ARBA"/>
</dbReference>
<sequence length="481" mass="54615">MTSDKLQQILQQGEGLEIEFKTSAFELNKDAFESVCAFLNRRGGHLLLGVNNNGGIEGVIENCIPDIIHNIVTNANNHQKLNPPFYLSPEVIDIDDRKIIHLYIPESSQVHNTNGRIFDRNDDGDFDITKHADQVAKLYLRKQTTYSENNVFPYLELADFKPALFKRIRVLAEHERAGHPWMEMSDDELLRSAGLYKKDPLTGKSGYTLAAALLLGKDETIMNVLPHYKTDAIVRISNPDRFDDRDDIRTNLVDSYDRLMSFIGKHLPDKFYQEGEHRTSLRDRLFREVISNLLIHREFTNAFPAKLIIEKDRVYAENWSRPHGAGLIDPANFAPFPKNPVIAKFFNEMGRVDELGSGVRSTFRYCSVYTPGAHPQFIEGDIFKTVIPLKNIGKTTPVKESGWPQVRRKVRRKFGEKFGESSEKILLVIFRSNGLSASAIGKEVGISSRAVEKQLARLKDLGIIKRVGPDKGGYWEISDLS</sequence>
<dbReference type="RefSeq" id="WP_146866105.1">
    <property type="nucleotide sequence ID" value="NZ_BKAU01000005.1"/>
</dbReference>
<dbReference type="InterPro" id="IPR036388">
    <property type="entry name" value="WH-like_DNA-bd_sf"/>
</dbReference>
<dbReference type="SUPFAM" id="SSF46785">
    <property type="entry name" value="Winged helix' DNA-binding domain"/>
    <property type="match status" value="1"/>
</dbReference>
<dbReference type="Proteomes" id="UP000321436">
    <property type="component" value="Unassembled WGS sequence"/>
</dbReference>
<dbReference type="Gene3D" id="3.30.565.60">
    <property type="match status" value="1"/>
</dbReference>
<accession>A0A512RQM7</accession>
<keyword evidence="2" id="KW-0547">Nucleotide-binding</keyword>
<dbReference type="AlphaFoldDB" id="A0A512RQM7"/>
<dbReference type="Pfam" id="PF13412">
    <property type="entry name" value="HTH_24"/>
    <property type="match status" value="1"/>
</dbReference>
<dbReference type="InterPro" id="IPR038461">
    <property type="entry name" value="Schlafen_AlbA_2_dom_sf"/>
</dbReference>
<dbReference type="Gene3D" id="3.30.950.30">
    <property type="entry name" value="Schlafen, AAA domain"/>
    <property type="match status" value="1"/>
</dbReference>
<name>A0A512RQM7_9BACT</name>